<dbReference type="PANTHER" id="PTHR30006">
    <property type="entry name" value="THIAMINE-BINDING PERIPLASMIC PROTEIN-RELATED"/>
    <property type="match status" value="1"/>
</dbReference>
<dbReference type="GO" id="GO:0030288">
    <property type="term" value="C:outer membrane-bounded periplasmic space"/>
    <property type="evidence" value="ECO:0007669"/>
    <property type="project" value="TreeGrafter"/>
</dbReference>
<evidence type="ECO:0000256" key="1">
    <source>
        <dbReference type="ARBA" id="ARBA00022729"/>
    </source>
</evidence>
<proteinExistence type="predicted"/>
<name>A0A1C3VWJ3_9HYPH</name>
<dbReference type="AlphaFoldDB" id="A0A1C3VWJ3"/>
<dbReference type="EMBL" id="FMAH01000019">
    <property type="protein sequence ID" value="SCB32129.1"/>
    <property type="molecule type" value="Genomic_DNA"/>
</dbReference>
<dbReference type="GO" id="GO:0030976">
    <property type="term" value="F:thiamine pyrophosphate binding"/>
    <property type="evidence" value="ECO:0007669"/>
    <property type="project" value="TreeGrafter"/>
</dbReference>
<keyword evidence="3" id="KW-1185">Reference proteome</keyword>
<dbReference type="GO" id="GO:0015888">
    <property type="term" value="P:thiamine transport"/>
    <property type="evidence" value="ECO:0007669"/>
    <property type="project" value="TreeGrafter"/>
</dbReference>
<dbReference type="Proteomes" id="UP000199435">
    <property type="component" value="Unassembled WGS sequence"/>
</dbReference>
<sequence>MQQLSHLTIRSEINRVYRKRSALKPSHNLHATSLTATQGTENPKGGNAVISKIHRLLTISTAMLVASSAIAAAEPSADLIAAAKKEGTLTTIALPHNWCGYGDLIAAFKAKYGIDVNELNPDAGSGDEVEAIRANKGNTGPQAPDVIDVGLSFGPTAKKEGLLQPYKVSTWASIPDSAKDAEGYWYGDYYGVLSFVVNKDVVKNPPKDWADLQKSEYANTVSLAGDPRTSNQAVQAVYAAGLAAGEKDATKAGAAGLDYFAKLNKAGNFVPVIGKSASLAQGATPIVIAWDYNGLSWRDSLKGNPPVDVTVPASGVIAGVYVQAISAFAPHPNAAKLWMEFLYSDEGQIGWLKGYCHPIRFNDLAKNKKVPQELLDKLPPAAAYEKAVFPTLEEQAAGKTAITTKWDSVVGSNVQ</sequence>
<organism evidence="2 3">
    <name type="scientific">Rhizobium miluonense</name>
    <dbReference type="NCBI Taxonomy" id="411945"/>
    <lineage>
        <taxon>Bacteria</taxon>
        <taxon>Pseudomonadati</taxon>
        <taxon>Pseudomonadota</taxon>
        <taxon>Alphaproteobacteria</taxon>
        <taxon>Hyphomicrobiales</taxon>
        <taxon>Rhizobiaceae</taxon>
        <taxon>Rhizobium/Agrobacterium group</taxon>
        <taxon>Rhizobium</taxon>
    </lineage>
</organism>
<keyword evidence="1" id="KW-0732">Signal</keyword>
<evidence type="ECO:0000313" key="2">
    <source>
        <dbReference type="EMBL" id="SCB32129.1"/>
    </source>
</evidence>
<gene>
    <name evidence="2" type="ORF">GA0061102_101921</name>
</gene>
<dbReference type="PANTHER" id="PTHR30006:SF2">
    <property type="entry name" value="ABC TRANSPORTER SUBSTRATE-BINDING PROTEIN"/>
    <property type="match status" value="1"/>
</dbReference>
<evidence type="ECO:0000313" key="3">
    <source>
        <dbReference type="Proteomes" id="UP000199435"/>
    </source>
</evidence>
<dbReference type="Pfam" id="PF13343">
    <property type="entry name" value="SBP_bac_6"/>
    <property type="match status" value="1"/>
</dbReference>
<dbReference type="GO" id="GO:0030975">
    <property type="term" value="F:thiamine binding"/>
    <property type="evidence" value="ECO:0007669"/>
    <property type="project" value="TreeGrafter"/>
</dbReference>
<reference evidence="3" key="1">
    <citation type="submission" date="2016-08" db="EMBL/GenBank/DDBJ databases">
        <authorList>
            <person name="Varghese N."/>
            <person name="Submissions Spin"/>
        </authorList>
    </citation>
    <scope>NUCLEOTIDE SEQUENCE [LARGE SCALE GENOMIC DNA]</scope>
    <source>
        <strain evidence="3">HAMBI 2971</strain>
    </source>
</reference>
<accession>A0A1C3VWJ3</accession>
<dbReference type="SUPFAM" id="SSF53850">
    <property type="entry name" value="Periplasmic binding protein-like II"/>
    <property type="match status" value="1"/>
</dbReference>
<protein>
    <submittedName>
        <fullName evidence="2">Putative spermidine/putrescine transport system substrate-binding protein</fullName>
    </submittedName>
</protein>
<dbReference type="STRING" id="411945.GA0061102_101921"/>
<dbReference type="Gene3D" id="3.40.190.10">
    <property type="entry name" value="Periplasmic binding protein-like II"/>
    <property type="match status" value="2"/>
</dbReference>